<gene>
    <name evidence="2" type="ORF">ANN_13171</name>
</gene>
<organism evidence="2 3">
    <name type="scientific">Periplaneta americana</name>
    <name type="common">American cockroach</name>
    <name type="synonym">Blatta americana</name>
    <dbReference type="NCBI Taxonomy" id="6978"/>
    <lineage>
        <taxon>Eukaryota</taxon>
        <taxon>Metazoa</taxon>
        <taxon>Ecdysozoa</taxon>
        <taxon>Arthropoda</taxon>
        <taxon>Hexapoda</taxon>
        <taxon>Insecta</taxon>
        <taxon>Pterygota</taxon>
        <taxon>Neoptera</taxon>
        <taxon>Polyneoptera</taxon>
        <taxon>Dictyoptera</taxon>
        <taxon>Blattodea</taxon>
        <taxon>Blattoidea</taxon>
        <taxon>Blattidae</taxon>
        <taxon>Blattinae</taxon>
        <taxon>Periplaneta</taxon>
    </lineage>
</organism>
<evidence type="ECO:0000313" key="2">
    <source>
        <dbReference type="EMBL" id="KAJ4446475.1"/>
    </source>
</evidence>
<reference evidence="2 3" key="1">
    <citation type="journal article" date="2022" name="Allergy">
        <title>Genome assembly and annotation of Periplaneta americana reveal a comprehensive cockroach allergen profile.</title>
        <authorList>
            <person name="Wang L."/>
            <person name="Xiong Q."/>
            <person name="Saelim N."/>
            <person name="Wang L."/>
            <person name="Nong W."/>
            <person name="Wan A.T."/>
            <person name="Shi M."/>
            <person name="Liu X."/>
            <person name="Cao Q."/>
            <person name="Hui J.H.L."/>
            <person name="Sookrung N."/>
            <person name="Leung T.F."/>
            <person name="Tungtrongchitr A."/>
            <person name="Tsui S.K.W."/>
        </authorList>
    </citation>
    <scope>NUCLEOTIDE SEQUENCE [LARGE SCALE GENOMIC DNA]</scope>
    <source>
        <strain evidence="2">PWHHKU_190912</strain>
    </source>
</reference>
<protein>
    <submittedName>
        <fullName evidence="2">Uncharacterized protein</fullName>
    </submittedName>
</protein>
<keyword evidence="3" id="KW-1185">Reference proteome</keyword>
<feature type="region of interest" description="Disordered" evidence="1">
    <location>
        <begin position="286"/>
        <end position="305"/>
    </location>
</feature>
<evidence type="ECO:0000256" key="1">
    <source>
        <dbReference type="SAM" id="MobiDB-lite"/>
    </source>
</evidence>
<name>A0ABQ8TM57_PERAM</name>
<accession>A0ABQ8TM57</accession>
<proteinExistence type="predicted"/>
<evidence type="ECO:0000313" key="3">
    <source>
        <dbReference type="Proteomes" id="UP001148838"/>
    </source>
</evidence>
<sequence length="385" mass="43734">MQKLHLENHRIQEAKYSHLSKAIRNHDVAIVHIRASNALATFGTVRIETELSDQTQQSIILHNEKITRNRDILKRLINAICLLAKMELSFRENGDNAGKMSPGSCTESYPAFAHIGLRKSSGKNLNQCLIRVSLKANHRVQEHRFLSSSIDGSYIHPSMRIIFRHNESPHVLPILCSLAGWQLLYGLDGVRCYAVALVCYRTPVRGQVFQSSCSRDGDNVNVLPETDLTAVTLDELQKLLPADPKLHFVGITFKSKHTISYPNIPSAIRLVTHSSELPVLKPPINFVHDSSSSPEKEADPSETFEYESSSSTEHIHFLYSHLDFFSENCGDFSDEHGEHFHQETLTTEKRYQGQWSTNMLVVYCWTLARGVPDAQYKRKCRNRKL</sequence>
<comment type="caution">
    <text evidence="2">The sequence shown here is derived from an EMBL/GenBank/DDBJ whole genome shotgun (WGS) entry which is preliminary data.</text>
</comment>
<dbReference type="PANTHER" id="PTHR46114">
    <property type="entry name" value="APPLE DOMAIN-CONTAINING PROTEIN"/>
    <property type="match status" value="1"/>
</dbReference>
<dbReference type="PANTHER" id="PTHR46114:SF1">
    <property type="entry name" value="ZAD DOMAIN-CONTAINING PROTEIN"/>
    <property type="match status" value="1"/>
</dbReference>
<dbReference type="EMBL" id="JAJSOF020000009">
    <property type="protein sequence ID" value="KAJ4446475.1"/>
    <property type="molecule type" value="Genomic_DNA"/>
</dbReference>
<dbReference type="Proteomes" id="UP001148838">
    <property type="component" value="Unassembled WGS sequence"/>
</dbReference>